<dbReference type="Pfam" id="PF07729">
    <property type="entry name" value="FCD"/>
    <property type="match status" value="1"/>
</dbReference>
<dbReference type="InterPro" id="IPR011711">
    <property type="entry name" value="GntR_C"/>
</dbReference>
<dbReference type="PANTHER" id="PTHR43537">
    <property type="entry name" value="TRANSCRIPTIONAL REGULATOR, GNTR FAMILY"/>
    <property type="match status" value="1"/>
</dbReference>
<keyword evidence="3" id="KW-0804">Transcription</keyword>
<proteinExistence type="predicted"/>
<evidence type="ECO:0000259" key="4">
    <source>
        <dbReference type="PROSITE" id="PS50949"/>
    </source>
</evidence>
<keyword evidence="1" id="KW-0805">Transcription regulation</keyword>
<dbReference type="Gene3D" id="1.10.10.10">
    <property type="entry name" value="Winged helix-like DNA-binding domain superfamily/Winged helix DNA-binding domain"/>
    <property type="match status" value="1"/>
</dbReference>
<dbReference type="Pfam" id="PF00392">
    <property type="entry name" value="GntR"/>
    <property type="match status" value="1"/>
</dbReference>
<dbReference type="PRINTS" id="PR00035">
    <property type="entry name" value="HTHGNTR"/>
</dbReference>
<evidence type="ECO:0000256" key="2">
    <source>
        <dbReference type="ARBA" id="ARBA00023125"/>
    </source>
</evidence>
<dbReference type="PANTHER" id="PTHR43537:SF50">
    <property type="entry name" value="TRANSCRIPTIONAL REGULATORY PROTEIN"/>
    <property type="match status" value="1"/>
</dbReference>
<dbReference type="SUPFAM" id="SSF46785">
    <property type="entry name" value="Winged helix' DNA-binding domain"/>
    <property type="match status" value="1"/>
</dbReference>
<sequence>MQIEQPKTLTEIVVERLREAIIDGQYAFGENISEDKLATAFGVSRSPVRDALNALQFTGLVTIRPKRGSFVFKPTGEEVAEICDYRLMLEREALRLAMAADRDGFLAALDDKLDQMRERMRAGDEIGYVRIDTEFHNLFFDHCGNRLVQNAFDLVEARIATIRTALNARFKQRREDSFDQHVAIVDGLKRDDWATVYEVLGKHITSIRTDAIDELARNPVES</sequence>
<dbReference type="CDD" id="cd07377">
    <property type="entry name" value="WHTH_GntR"/>
    <property type="match status" value="1"/>
</dbReference>
<organism evidence="5 6">
    <name type="scientific">Ponticoccus alexandrii</name>
    <dbReference type="NCBI Taxonomy" id="1943633"/>
    <lineage>
        <taxon>Bacteria</taxon>
        <taxon>Pseudomonadati</taxon>
        <taxon>Pseudomonadota</taxon>
        <taxon>Alphaproteobacteria</taxon>
        <taxon>Rhodobacterales</taxon>
        <taxon>Roseobacteraceae</taxon>
        <taxon>Ponticoccus</taxon>
    </lineage>
</organism>
<evidence type="ECO:0000256" key="1">
    <source>
        <dbReference type="ARBA" id="ARBA00023015"/>
    </source>
</evidence>
<dbReference type="SUPFAM" id="SSF48008">
    <property type="entry name" value="GntR ligand-binding domain-like"/>
    <property type="match status" value="1"/>
</dbReference>
<dbReference type="InterPro" id="IPR036390">
    <property type="entry name" value="WH_DNA-bd_sf"/>
</dbReference>
<keyword evidence="2" id="KW-0238">DNA-binding</keyword>
<dbReference type="Proteomes" id="UP000596387">
    <property type="component" value="Plasmid p-SCP4"/>
</dbReference>
<feature type="domain" description="HTH gntR-type" evidence="4">
    <location>
        <begin position="7"/>
        <end position="74"/>
    </location>
</feature>
<keyword evidence="5" id="KW-0614">Plasmid</keyword>
<gene>
    <name evidence="5" type="ORF">GQA70_23180</name>
</gene>
<evidence type="ECO:0000313" key="5">
    <source>
        <dbReference type="EMBL" id="QRF69397.1"/>
    </source>
</evidence>
<keyword evidence="6" id="KW-1185">Reference proteome</keyword>
<dbReference type="SMART" id="SM00895">
    <property type="entry name" value="FCD"/>
    <property type="match status" value="1"/>
</dbReference>
<dbReference type="InterPro" id="IPR008920">
    <property type="entry name" value="TF_FadR/GntR_C"/>
</dbReference>
<dbReference type="PROSITE" id="PS50949">
    <property type="entry name" value="HTH_GNTR"/>
    <property type="match status" value="1"/>
</dbReference>
<accession>A0ABX7FHK8</accession>
<dbReference type="SMART" id="SM00345">
    <property type="entry name" value="HTH_GNTR"/>
    <property type="match status" value="1"/>
</dbReference>
<dbReference type="EMBL" id="CP047170">
    <property type="protein sequence ID" value="QRF69397.1"/>
    <property type="molecule type" value="Genomic_DNA"/>
</dbReference>
<evidence type="ECO:0000313" key="6">
    <source>
        <dbReference type="Proteomes" id="UP000596387"/>
    </source>
</evidence>
<evidence type="ECO:0000256" key="3">
    <source>
        <dbReference type="ARBA" id="ARBA00023163"/>
    </source>
</evidence>
<geneLocation type="plasmid" evidence="5 6">
    <name>p-SCP4</name>
</geneLocation>
<dbReference type="Gene3D" id="1.20.120.530">
    <property type="entry name" value="GntR ligand-binding domain-like"/>
    <property type="match status" value="1"/>
</dbReference>
<protein>
    <submittedName>
        <fullName evidence="5">FCD domain-containing protein</fullName>
    </submittedName>
</protein>
<dbReference type="InterPro" id="IPR036388">
    <property type="entry name" value="WH-like_DNA-bd_sf"/>
</dbReference>
<name>A0ABX7FHK8_9RHOB</name>
<dbReference type="InterPro" id="IPR000524">
    <property type="entry name" value="Tscrpt_reg_HTH_GntR"/>
</dbReference>
<reference evidence="5 6" key="1">
    <citation type="submission" date="2019-12" db="EMBL/GenBank/DDBJ databases">
        <title>Complete Genome Sequence of a Quorum-Sensing Bacterium,Rhodobacteraceae bacterium C31, Isolated from a marine microalgae symbiotic bacteria.</title>
        <authorList>
            <person name="Zhang Y."/>
        </authorList>
    </citation>
    <scope>NUCLEOTIDE SEQUENCE [LARGE SCALE GENOMIC DNA]</scope>
    <source>
        <strain evidence="5 6">C31</strain>
        <plasmid evidence="5 6">p-SCP4</plasmid>
    </source>
</reference>